<dbReference type="PANTHER" id="PTHR21310:SF58">
    <property type="entry name" value="AMINOGLYCOSIDE PHOSPHOTRANSFERASE DOMAIN-CONTAINING PROTEIN"/>
    <property type="match status" value="1"/>
</dbReference>
<dbReference type="Gene3D" id="3.90.1200.10">
    <property type="match status" value="1"/>
</dbReference>
<feature type="domain" description="Aminoglycoside phosphotransferase" evidence="1">
    <location>
        <begin position="339"/>
        <end position="543"/>
    </location>
</feature>
<dbReference type="Proteomes" id="UP001586593">
    <property type="component" value="Unassembled WGS sequence"/>
</dbReference>
<dbReference type="InterPro" id="IPR011009">
    <property type="entry name" value="Kinase-like_dom_sf"/>
</dbReference>
<dbReference type="InterPro" id="IPR002575">
    <property type="entry name" value="Aminoglycoside_PTrfase"/>
</dbReference>
<evidence type="ECO:0000313" key="2">
    <source>
        <dbReference type="EMBL" id="KAL1878540.1"/>
    </source>
</evidence>
<organism evidence="2 3">
    <name type="scientific">Phialemonium thermophilum</name>
    <dbReference type="NCBI Taxonomy" id="223376"/>
    <lineage>
        <taxon>Eukaryota</taxon>
        <taxon>Fungi</taxon>
        <taxon>Dikarya</taxon>
        <taxon>Ascomycota</taxon>
        <taxon>Pezizomycotina</taxon>
        <taxon>Sordariomycetes</taxon>
        <taxon>Sordariomycetidae</taxon>
        <taxon>Cephalothecales</taxon>
        <taxon>Cephalothecaceae</taxon>
        <taxon>Phialemonium</taxon>
    </lineage>
</organism>
<dbReference type="InterPro" id="IPR051678">
    <property type="entry name" value="AGP_Transferase"/>
</dbReference>
<evidence type="ECO:0000259" key="1">
    <source>
        <dbReference type="Pfam" id="PF01636"/>
    </source>
</evidence>
<keyword evidence="3" id="KW-1185">Reference proteome</keyword>
<dbReference type="Pfam" id="PF01636">
    <property type="entry name" value="APH"/>
    <property type="match status" value="1"/>
</dbReference>
<name>A0ABR3XS36_9PEZI</name>
<protein>
    <recommendedName>
        <fullName evidence="1">Aminoglycoside phosphotransferase domain-containing protein</fullName>
    </recommendedName>
</protein>
<proteinExistence type="predicted"/>
<sequence length="575" mass="64927">MASAHDEVNSTLAVLEALHLPHPSSLLLSSFVAESLNPPAAARYVRSRLSADDGRSLVSDWVYIVESLARDGAAPPPPSAQTCKDIARRDAGRCCVSGRAGGLFDPLVVVPILNVPHGWLTEKRNIIDMLEAFFGPPYLNWWVAYAKDPSRMPSFRNHWLVRKSVGAAYARGRLRLDRLMPSMVEYEVHHVTLGSELPVPLEGPFPLLGDHSRTGIEKVDPRFVGTHARLSRSRRLVELLRAIAPEILSGSSPKSPGRSHFETLLQGQRAPSSPGLRQSQRRNVFMPKILGSWLLTLWVLLPTRLRAITYNALRHLGRRLYGPSDSLTVQRLPFGLYLKHHGDLERYSNEKRALQLVQQHTTIPVPMPLDVVLAKAEDPNDPYSFTDAYLLMTRVPGVPLASYQDVLSDEDFEHIGYQMKDYLAQLRTIPKRVNPEMAICNALGAACRDTRIRGDAAVGPFVDEAAFSQCLRFSDEPSRRGHQIVFTHADLNPRNILVDRVARQDGQMGWQISGIVDWEMAGYFPEYWDYTKALFEGFRWRKRYKDWLADVFSIFGDYSRELDVERRSWETGDGI</sequence>
<dbReference type="PANTHER" id="PTHR21310">
    <property type="entry name" value="AMINOGLYCOSIDE PHOSPHOTRANSFERASE-RELATED-RELATED"/>
    <property type="match status" value="1"/>
</dbReference>
<evidence type="ECO:0000313" key="3">
    <source>
        <dbReference type="Proteomes" id="UP001586593"/>
    </source>
</evidence>
<dbReference type="SUPFAM" id="SSF56112">
    <property type="entry name" value="Protein kinase-like (PK-like)"/>
    <property type="match status" value="1"/>
</dbReference>
<dbReference type="EMBL" id="JAZHXJ010000053">
    <property type="protein sequence ID" value="KAL1878540.1"/>
    <property type="molecule type" value="Genomic_DNA"/>
</dbReference>
<gene>
    <name evidence="2" type="ORF">VTK73DRAFT_7881</name>
</gene>
<accession>A0ABR3XS36</accession>
<comment type="caution">
    <text evidence="2">The sequence shown here is derived from an EMBL/GenBank/DDBJ whole genome shotgun (WGS) entry which is preliminary data.</text>
</comment>
<reference evidence="2 3" key="1">
    <citation type="journal article" date="2024" name="Commun. Biol.">
        <title>Comparative genomic analysis of thermophilic fungi reveals convergent evolutionary adaptations and gene losses.</title>
        <authorList>
            <person name="Steindorff A.S."/>
            <person name="Aguilar-Pontes M.V."/>
            <person name="Robinson A.J."/>
            <person name="Andreopoulos B."/>
            <person name="LaButti K."/>
            <person name="Kuo A."/>
            <person name="Mondo S."/>
            <person name="Riley R."/>
            <person name="Otillar R."/>
            <person name="Haridas S."/>
            <person name="Lipzen A."/>
            <person name="Grimwood J."/>
            <person name="Schmutz J."/>
            <person name="Clum A."/>
            <person name="Reid I.D."/>
            <person name="Moisan M.C."/>
            <person name="Butler G."/>
            <person name="Nguyen T.T.M."/>
            <person name="Dewar K."/>
            <person name="Conant G."/>
            <person name="Drula E."/>
            <person name="Henrissat B."/>
            <person name="Hansel C."/>
            <person name="Singer S."/>
            <person name="Hutchinson M.I."/>
            <person name="de Vries R.P."/>
            <person name="Natvig D.O."/>
            <person name="Powell A.J."/>
            <person name="Tsang A."/>
            <person name="Grigoriev I.V."/>
        </authorList>
    </citation>
    <scope>NUCLEOTIDE SEQUENCE [LARGE SCALE GENOMIC DNA]</scope>
    <source>
        <strain evidence="2 3">ATCC 24622</strain>
    </source>
</reference>
<dbReference type="CDD" id="cd05120">
    <property type="entry name" value="APH_ChoK_like"/>
    <property type="match status" value="1"/>
</dbReference>